<accession>A0ABS6K2J8</accession>
<reference evidence="2 3" key="1">
    <citation type="submission" date="2021-06" db="EMBL/GenBank/DDBJ databases">
        <title>Bacillus sp. RD4P76, an endophyte from a halophyte.</title>
        <authorList>
            <person name="Sun J.-Q."/>
        </authorList>
    </citation>
    <scope>NUCLEOTIDE SEQUENCE [LARGE SCALE GENOMIC DNA]</scope>
    <source>
        <strain evidence="2 3">JCM 17098</strain>
    </source>
</reference>
<dbReference type="Proteomes" id="UP000790580">
    <property type="component" value="Unassembled WGS sequence"/>
</dbReference>
<keyword evidence="1" id="KW-0472">Membrane</keyword>
<evidence type="ECO:0000313" key="2">
    <source>
        <dbReference type="EMBL" id="MBU9724245.1"/>
    </source>
</evidence>
<dbReference type="EMBL" id="JAHQCR010000090">
    <property type="protein sequence ID" value="MBU9724245.1"/>
    <property type="molecule type" value="Genomic_DNA"/>
</dbReference>
<dbReference type="InterPro" id="IPR048147">
    <property type="entry name" value="CBO0543-like"/>
</dbReference>
<comment type="caution">
    <text evidence="2">The sequence shown here is derived from an EMBL/GenBank/DDBJ whole genome shotgun (WGS) entry which is preliminary data.</text>
</comment>
<keyword evidence="1" id="KW-0812">Transmembrane</keyword>
<organism evidence="2 3">
    <name type="scientific">Evansella alkalicola</name>
    <dbReference type="NCBI Taxonomy" id="745819"/>
    <lineage>
        <taxon>Bacteria</taxon>
        <taxon>Bacillati</taxon>
        <taxon>Bacillota</taxon>
        <taxon>Bacilli</taxon>
        <taxon>Bacillales</taxon>
        <taxon>Bacillaceae</taxon>
        <taxon>Evansella</taxon>
    </lineage>
</organism>
<name>A0ABS6K2J8_9BACI</name>
<keyword evidence="1" id="KW-1133">Transmembrane helix</keyword>
<evidence type="ECO:0000256" key="1">
    <source>
        <dbReference type="SAM" id="Phobius"/>
    </source>
</evidence>
<keyword evidence="3" id="KW-1185">Reference proteome</keyword>
<dbReference type="RefSeq" id="WP_088076940.1">
    <property type="nucleotide sequence ID" value="NZ_JAHQCR010000090.1"/>
</dbReference>
<evidence type="ECO:0000313" key="3">
    <source>
        <dbReference type="Proteomes" id="UP000790580"/>
    </source>
</evidence>
<dbReference type="NCBIfam" id="NF041644">
    <property type="entry name" value="CBO0543_fam"/>
    <property type="match status" value="1"/>
</dbReference>
<sequence length="163" mass="19033">MARVFQKYFLTLTTLVSLSLLPFAIVKRSFKDWIIVFLVSILGNSMADRYLVSRGFLKYKVRPLPDKFGIHLPFDFIHYPLLLLYFNQWTLNSKPLGMILKLLLMVTPQVAIETYAAEKTNLITWRKGWSWKHSFVSMMIKFLLCRLIIAGIRVINKRSISTS</sequence>
<feature type="transmembrane region" description="Helical" evidence="1">
    <location>
        <begin position="33"/>
        <end position="52"/>
    </location>
</feature>
<proteinExistence type="predicted"/>
<feature type="transmembrane region" description="Helical" evidence="1">
    <location>
        <begin position="6"/>
        <end position="26"/>
    </location>
</feature>
<gene>
    <name evidence="2" type="ORF">KS407_22740</name>
</gene>
<feature type="transmembrane region" description="Helical" evidence="1">
    <location>
        <begin position="136"/>
        <end position="155"/>
    </location>
</feature>
<protein>
    <submittedName>
        <fullName evidence="2">Uncharacterized protein</fullName>
    </submittedName>
</protein>